<sequence length="118" mass="13653">MERLCLDCGTPVKGRADKKYCDDLCRNNYNNNLKAADSNIVKKVNHILKQNRIILAKLNPEGKTKKISRKILLDNGFKLDYLTSVYQTQSGKTYNFCYEYGLLVLADNEFLLVKREEK</sequence>
<organism evidence="1 2">
    <name type="scientific">Pedobacter jejuensis</name>
    <dbReference type="NCBI Taxonomy" id="1268550"/>
    <lineage>
        <taxon>Bacteria</taxon>
        <taxon>Pseudomonadati</taxon>
        <taxon>Bacteroidota</taxon>
        <taxon>Sphingobacteriia</taxon>
        <taxon>Sphingobacteriales</taxon>
        <taxon>Sphingobacteriaceae</taxon>
        <taxon>Pedobacter</taxon>
    </lineage>
</organism>
<evidence type="ECO:0008006" key="3">
    <source>
        <dbReference type="Google" id="ProtNLM"/>
    </source>
</evidence>
<gene>
    <name evidence="1" type="ORF">D7004_08990</name>
</gene>
<dbReference type="EMBL" id="RBEE01000012">
    <property type="protein sequence ID" value="RNL54217.1"/>
    <property type="molecule type" value="Genomic_DNA"/>
</dbReference>
<dbReference type="Proteomes" id="UP000274046">
    <property type="component" value="Unassembled WGS sequence"/>
</dbReference>
<dbReference type="OrthoDB" id="5187906at2"/>
<proteinExistence type="predicted"/>
<dbReference type="RefSeq" id="WP_123205534.1">
    <property type="nucleotide sequence ID" value="NZ_RBEE01000012.1"/>
</dbReference>
<reference evidence="1 2" key="1">
    <citation type="submission" date="2018-10" db="EMBL/GenBank/DDBJ databases">
        <title>Genome sequencing of Pedobacter jejuensis TNB23.</title>
        <authorList>
            <person name="Cho Y.-J."/>
            <person name="Cho A."/>
            <person name="Kim O.-S."/>
        </authorList>
    </citation>
    <scope>NUCLEOTIDE SEQUENCE [LARGE SCALE GENOMIC DNA]</scope>
    <source>
        <strain evidence="1 2">TNB23</strain>
    </source>
</reference>
<protein>
    <recommendedName>
        <fullName evidence="3">DUF2116 family Zn-ribbon domain-containing protein</fullName>
    </recommendedName>
</protein>
<accession>A0A3N0BWX1</accession>
<name>A0A3N0BWX1_9SPHI</name>
<evidence type="ECO:0000313" key="2">
    <source>
        <dbReference type="Proteomes" id="UP000274046"/>
    </source>
</evidence>
<dbReference type="AlphaFoldDB" id="A0A3N0BWX1"/>
<evidence type="ECO:0000313" key="1">
    <source>
        <dbReference type="EMBL" id="RNL54217.1"/>
    </source>
</evidence>
<keyword evidence="2" id="KW-1185">Reference proteome</keyword>
<comment type="caution">
    <text evidence="1">The sequence shown here is derived from an EMBL/GenBank/DDBJ whole genome shotgun (WGS) entry which is preliminary data.</text>
</comment>